<dbReference type="AlphaFoldDB" id="A0A1B6I2E1"/>
<dbReference type="EMBL" id="GECU01026681">
    <property type="protein sequence ID" value="JAS81025.1"/>
    <property type="molecule type" value="Transcribed_RNA"/>
</dbReference>
<proteinExistence type="predicted"/>
<sequence>MSARVEEPKPYHSVLRDSPLLFLPGNPDLNCVECSANTRKPEAEVKLVESSRHKMSASRIVTSAVRRGDNNLVDQKFVLVTGIEMLNHRSIVKVAVVILQENISRCRLILADDVRRIARDGEAELDEFDHE</sequence>
<reference evidence="1" key="1">
    <citation type="submission" date="2015-11" db="EMBL/GenBank/DDBJ databases">
        <title>De novo transcriptome assembly of four potential Pierce s Disease insect vectors from Arizona vineyards.</title>
        <authorList>
            <person name="Tassone E.E."/>
        </authorList>
    </citation>
    <scope>NUCLEOTIDE SEQUENCE</scope>
</reference>
<evidence type="ECO:0000313" key="1">
    <source>
        <dbReference type="EMBL" id="JAS81025.1"/>
    </source>
</evidence>
<protein>
    <submittedName>
        <fullName evidence="1">Uncharacterized protein</fullName>
    </submittedName>
</protein>
<name>A0A1B6I2E1_9HEMI</name>
<gene>
    <name evidence="1" type="ORF">g.15486</name>
</gene>
<organism evidence="1">
    <name type="scientific">Homalodisca liturata</name>
    <dbReference type="NCBI Taxonomy" id="320908"/>
    <lineage>
        <taxon>Eukaryota</taxon>
        <taxon>Metazoa</taxon>
        <taxon>Ecdysozoa</taxon>
        <taxon>Arthropoda</taxon>
        <taxon>Hexapoda</taxon>
        <taxon>Insecta</taxon>
        <taxon>Pterygota</taxon>
        <taxon>Neoptera</taxon>
        <taxon>Paraneoptera</taxon>
        <taxon>Hemiptera</taxon>
        <taxon>Auchenorrhyncha</taxon>
        <taxon>Membracoidea</taxon>
        <taxon>Cicadellidae</taxon>
        <taxon>Cicadellinae</taxon>
        <taxon>Proconiini</taxon>
        <taxon>Homalodisca</taxon>
    </lineage>
</organism>
<accession>A0A1B6I2E1</accession>